<dbReference type="EMBL" id="QSCR01000053">
    <property type="protein sequence ID" value="RGY11539.1"/>
    <property type="molecule type" value="Genomic_DNA"/>
</dbReference>
<keyword evidence="8" id="KW-1185">Reference proteome</keyword>
<reference evidence="5 6" key="1">
    <citation type="submission" date="2018-08" db="EMBL/GenBank/DDBJ databases">
        <title>A genome reference for cultivated species of the human gut microbiota.</title>
        <authorList>
            <person name="Zou Y."/>
            <person name="Xue W."/>
            <person name="Luo G."/>
        </authorList>
    </citation>
    <scope>NUCLEOTIDE SEQUENCE [LARGE SCALE GENOMIC DNA]</scope>
    <source>
        <strain evidence="2 5">AF14-49</strain>
        <strain evidence="4 6">AF34-33</strain>
        <strain evidence="3 7">OF02-7</strain>
    </source>
</reference>
<name>A0A413II76_9BACT</name>
<evidence type="ECO:0000313" key="4">
    <source>
        <dbReference type="EMBL" id="RHM41780.1"/>
    </source>
</evidence>
<sequence length="56" mass="7056">MFSYEELKARIEHEKNSLRFYVLYWHILKKDMSEEELERMIDFHLDRLIELLRLKG</sequence>
<dbReference type="RefSeq" id="WP_117722722.1">
    <property type="nucleotide sequence ID" value="NZ_CABJDM010000017.1"/>
</dbReference>
<dbReference type="GeneID" id="86890695"/>
<dbReference type="OrthoDB" id="1094521at2"/>
<dbReference type="EMBL" id="QRPV01000017">
    <property type="protein sequence ID" value="RHM41780.1"/>
    <property type="molecule type" value="Genomic_DNA"/>
</dbReference>
<dbReference type="Proteomes" id="UP000286038">
    <property type="component" value="Unassembled WGS sequence"/>
</dbReference>
<proteinExistence type="predicted"/>
<dbReference type="AlphaFoldDB" id="A0A413II76"/>
<evidence type="ECO:0000313" key="7">
    <source>
        <dbReference type="Proteomes" id="UP000286063"/>
    </source>
</evidence>
<gene>
    <name evidence="2" type="ORF">DWW18_08150</name>
    <name evidence="4" type="ORF">DWZ68_12545</name>
    <name evidence="3" type="ORF">DXA50_19220</name>
    <name evidence="1" type="ORF">I6J59_08720</name>
</gene>
<dbReference type="EMBL" id="QRZA01000008">
    <property type="protein sequence ID" value="RGV34282.1"/>
    <property type="molecule type" value="Genomic_DNA"/>
</dbReference>
<evidence type="ECO:0000313" key="2">
    <source>
        <dbReference type="EMBL" id="RGV34282.1"/>
    </source>
</evidence>
<accession>A0A413II76</accession>
<evidence type="ECO:0000313" key="5">
    <source>
        <dbReference type="Proteomes" id="UP000283589"/>
    </source>
</evidence>
<evidence type="ECO:0000313" key="8">
    <source>
        <dbReference type="Proteomes" id="UP000654720"/>
    </source>
</evidence>
<evidence type="ECO:0000313" key="1">
    <source>
        <dbReference type="EMBL" id="QRO51657.1"/>
    </source>
</evidence>
<dbReference type="EMBL" id="CP069450">
    <property type="protein sequence ID" value="QRO51657.1"/>
    <property type="molecule type" value="Genomic_DNA"/>
</dbReference>
<organism evidence="3 7">
    <name type="scientific">Butyricimonas virosa</name>
    <dbReference type="NCBI Taxonomy" id="544645"/>
    <lineage>
        <taxon>Bacteria</taxon>
        <taxon>Pseudomonadati</taxon>
        <taxon>Bacteroidota</taxon>
        <taxon>Bacteroidia</taxon>
        <taxon>Bacteroidales</taxon>
        <taxon>Odoribacteraceae</taxon>
        <taxon>Butyricimonas</taxon>
    </lineage>
</organism>
<protein>
    <submittedName>
        <fullName evidence="3">Diguanylate cyclase</fullName>
    </submittedName>
</protein>
<dbReference type="Proteomes" id="UP000286063">
    <property type="component" value="Unassembled WGS sequence"/>
</dbReference>
<evidence type="ECO:0000313" key="3">
    <source>
        <dbReference type="EMBL" id="RGY11539.1"/>
    </source>
</evidence>
<evidence type="ECO:0000313" key="6">
    <source>
        <dbReference type="Proteomes" id="UP000286038"/>
    </source>
</evidence>
<dbReference type="Proteomes" id="UP000654720">
    <property type="component" value="Chromosome"/>
</dbReference>
<dbReference type="Proteomes" id="UP000283589">
    <property type="component" value="Unassembled WGS sequence"/>
</dbReference>
<reference evidence="1 8" key="2">
    <citation type="submission" date="2021-02" db="EMBL/GenBank/DDBJ databases">
        <title>FDA dAtabase for Regulatory Grade micrObial Sequences (FDA-ARGOS): Supporting development and validation of Infectious Disease Dx tests.</title>
        <authorList>
            <person name="Carlson P."/>
            <person name="Fischbach M."/>
            <person name="Hastie J."/>
            <person name="Bilen M."/>
            <person name="Cheng A."/>
            <person name="Tallon L."/>
            <person name="Sadzewicz L."/>
            <person name="Zhao X."/>
            <person name="Boylan J."/>
            <person name="Ott S."/>
            <person name="Bowen H."/>
            <person name="Vavikolanu K."/>
            <person name="Mehta A."/>
            <person name="Aluvathingal J."/>
            <person name="Nadendla S."/>
            <person name="Yan Y."/>
            <person name="Sichtig H."/>
        </authorList>
    </citation>
    <scope>NUCLEOTIDE SEQUENCE [LARGE SCALE GENOMIC DNA]</scope>
    <source>
        <strain evidence="1 8">FDAARGOS_1229</strain>
    </source>
</reference>